<dbReference type="Proteomes" id="UP000584867">
    <property type="component" value="Unassembled WGS sequence"/>
</dbReference>
<organism evidence="1 2">
    <name type="scientific">Granulicella mallensis</name>
    <dbReference type="NCBI Taxonomy" id="940614"/>
    <lineage>
        <taxon>Bacteria</taxon>
        <taxon>Pseudomonadati</taxon>
        <taxon>Acidobacteriota</taxon>
        <taxon>Terriglobia</taxon>
        <taxon>Terriglobales</taxon>
        <taxon>Acidobacteriaceae</taxon>
        <taxon>Granulicella</taxon>
    </lineage>
</organism>
<proteinExistence type="predicted"/>
<sequence>MKSIINKLCGLFKAIELMDLLFEESCTLKVGTVAKNFSYSTPQPLHCDFFHWYDFSNANSLQPHSNSG</sequence>
<dbReference type="RefSeq" id="WP_184261200.1">
    <property type="nucleotide sequence ID" value="NZ_JACHIO010000040.1"/>
</dbReference>
<evidence type="ECO:0000313" key="1">
    <source>
        <dbReference type="EMBL" id="MBB5066880.1"/>
    </source>
</evidence>
<protein>
    <submittedName>
        <fullName evidence="1">Uncharacterized protein</fullName>
    </submittedName>
</protein>
<comment type="caution">
    <text evidence="1">The sequence shown here is derived from an EMBL/GenBank/DDBJ whole genome shotgun (WGS) entry which is preliminary data.</text>
</comment>
<dbReference type="AlphaFoldDB" id="A0A7W7ZVI5"/>
<accession>A0A7W7ZVI5</accession>
<dbReference type="EMBL" id="JACHIO010000040">
    <property type="protein sequence ID" value="MBB5066880.1"/>
    <property type="molecule type" value="Genomic_DNA"/>
</dbReference>
<evidence type="ECO:0000313" key="2">
    <source>
        <dbReference type="Proteomes" id="UP000584867"/>
    </source>
</evidence>
<name>A0A7W7ZVI5_9BACT</name>
<reference evidence="1 2" key="1">
    <citation type="submission" date="2020-08" db="EMBL/GenBank/DDBJ databases">
        <title>Genomic Encyclopedia of Type Strains, Phase IV (KMG-V): Genome sequencing to study the core and pangenomes of soil and plant-associated prokaryotes.</title>
        <authorList>
            <person name="Whitman W."/>
        </authorList>
    </citation>
    <scope>NUCLEOTIDE SEQUENCE [LARGE SCALE GENOMIC DNA]</scope>
    <source>
        <strain evidence="1 2">X5P3</strain>
    </source>
</reference>
<gene>
    <name evidence="1" type="ORF">HDF15_005266</name>
</gene>